<keyword evidence="2" id="KW-1185">Reference proteome</keyword>
<gene>
    <name evidence="1" type="ORF">C8N32_109101</name>
</gene>
<protein>
    <recommendedName>
        <fullName evidence="3">FlgN protein</fullName>
    </recommendedName>
</protein>
<dbReference type="AlphaFoldDB" id="A0A2T5BRS2"/>
<name>A0A2T5BRS2_9RHOB</name>
<sequence>MPANAATLSALLERERSLLVAGALEDIAALAPEKERLARMLSVDRPEGLIPLQATIRRNETLLAAALAGLQQARETVSGLGHGGSLRTYDCHGQSRGLGGGACILRRV</sequence>
<dbReference type="OrthoDB" id="7862860at2"/>
<comment type="caution">
    <text evidence="1">The sequence shown here is derived from an EMBL/GenBank/DDBJ whole genome shotgun (WGS) entry which is preliminary data.</text>
</comment>
<organism evidence="1 2">
    <name type="scientific">Rhodovulum imhoffii</name>
    <dbReference type="NCBI Taxonomy" id="365340"/>
    <lineage>
        <taxon>Bacteria</taxon>
        <taxon>Pseudomonadati</taxon>
        <taxon>Pseudomonadota</taxon>
        <taxon>Alphaproteobacteria</taxon>
        <taxon>Rhodobacterales</taxon>
        <taxon>Paracoccaceae</taxon>
        <taxon>Rhodovulum</taxon>
    </lineage>
</organism>
<proteinExistence type="predicted"/>
<accession>A0A2T5BRS2</accession>
<reference evidence="1 2" key="1">
    <citation type="submission" date="2018-04" db="EMBL/GenBank/DDBJ databases">
        <title>Genomic Encyclopedia of Archaeal and Bacterial Type Strains, Phase II (KMG-II): from individual species to whole genera.</title>
        <authorList>
            <person name="Goeker M."/>
        </authorList>
    </citation>
    <scope>NUCLEOTIDE SEQUENCE [LARGE SCALE GENOMIC DNA]</scope>
    <source>
        <strain evidence="1 2">DSM 18064</strain>
    </source>
</reference>
<dbReference type="Proteomes" id="UP000243859">
    <property type="component" value="Unassembled WGS sequence"/>
</dbReference>
<evidence type="ECO:0000313" key="1">
    <source>
        <dbReference type="EMBL" id="PTN01977.1"/>
    </source>
</evidence>
<evidence type="ECO:0000313" key="2">
    <source>
        <dbReference type="Proteomes" id="UP000243859"/>
    </source>
</evidence>
<dbReference type="EMBL" id="QAAA01000009">
    <property type="protein sequence ID" value="PTN01977.1"/>
    <property type="molecule type" value="Genomic_DNA"/>
</dbReference>
<dbReference type="RefSeq" id="WP_107892654.1">
    <property type="nucleotide sequence ID" value="NZ_NHSI01000042.1"/>
</dbReference>
<evidence type="ECO:0008006" key="3">
    <source>
        <dbReference type="Google" id="ProtNLM"/>
    </source>
</evidence>